<feature type="non-terminal residue" evidence="3">
    <location>
        <position position="1"/>
    </location>
</feature>
<dbReference type="Pfam" id="PF03564">
    <property type="entry name" value="DUF1759"/>
    <property type="match status" value="1"/>
</dbReference>
<dbReference type="Proteomes" id="UP001328107">
    <property type="component" value="Unassembled WGS sequence"/>
</dbReference>
<feature type="compositionally biased region" description="Polar residues" evidence="1">
    <location>
        <begin position="755"/>
        <end position="764"/>
    </location>
</feature>
<protein>
    <recommendedName>
        <fullName evidence="2">Integrase catalytic domain-containing protein</fullName>
    </recommendedName>
</protein>
<accession>A0AAN5C8V9</accession>
<dbReference type="Pfam" id="PF17921">
    <property type="entry name" value="Integrase_H2C2"/>
    <property type="match status" value="1"/>
</dbReference>
<evidence type="ECO:0000313" key="3">
    <source>
        <dbReference type="EMBL" id="GMR34202.1"/>
    </source>
</evidence>
<dbReference type="SUPFAM" id="SSF53098">
    <property type="entry name" value="Ribonuclease H-like"/>
    <property type="match status" value="1"/>
</dbReference>
<dbReference type="GO" id="GO:0003676">
    <property type="term" value="F:nucleic acid binding"/>
    <property type="evidence" value="ECO:0007669"/>
    <property type="project" value="InterPro"/>
</dbReference>
<evidence type="ECO:0000313" key="4">
    <source>
        <dbReference type="Proteomes" id="UP001328107"/>
    </source>
</evidence>
<dbReference type="Pfam" id="PF05380">
    <property type="entry name" value="Peptidase_A17"/>
    <property type="match status" value="1"/>
</dbReference>
<dbReference type="GO" id="GO:0015074">
    <property type="term" value="P:DNA integration"/>
    <property type="evidence" value="ECO:0007669"/>
    <property type="project" value="InterPro"/>
</dbReference>
<dbReference type="InterPro" id="IPR036397">
    <property type="entry name" value="RNaseH_sf"/>
</dbReference>
<dbReference type="InterPro" id="IPR001584">
    <property type="entry name" value="Integrase_cat-core"/>
</dbReference>
<dbReference type="InterPro" id="IPR008042">
    <property type="entry name" value="Retrotrans_Pao"/>
</dbReference>
<dbReference type="InterPro" id="IPR005312">
    <property type="entry name" value="DUF1759"/>
</dbReference>
<evidence type="ECO:0000259" key="2">
    <source>
        <dbReference type="PROSITE" id="PS50994"/>
    </source>
</evidence>
<organism evidence="3 4">
    <name type="scientific">Pristionchus mayeri</name>
    <dbReference type="NCBI Taxonomy" id="1317129"/>
    <lineage>
        <taxon>Eukaryota</taxon>
        <taxon>Metazoa</taxon>
        <taxon>Ecdysozoa</taxon>
        <taxon>Nematoda</taxon>
        <taxon>Chromadorea</taxon>
        <taxon>Rhabditida</taxon>
        <taxon>Rhabditina</taxon>
        <taxon>Diplogasteromorpha</taxon>
        <taxon>Diplogasteroidea</taxon>
        <taxon>Neodiplogasteridae</taxon>
        <taxon>Pristionchus</taxon>
    </lineage>
</organism>
<dbReference type="InterPro" id="IPR040676">
    <property type="entry name" value="DUF5641"/>
</dbReference>
<evidence type="ECO:0000256" key="1">
    <source>
        <dbReference type="SAM" id="MobiDB-lite"/>
    </source>
</evidence>
<proteinExistence type="predicted"/>
<dbReference type="PROSITE" id="PS50994">
    <property type="entry name" value="INTEGRASE"/>
    <property type="match status" value="1"/>
</dbReference>
<feature type="region of interest" description="Disordered" evidence="1">
    <location>
        <begin position="732"/>
        <end position="764"/>
    </location>
</feature>
<sequence>HKPTLSLPPIRLETFDGSDITRWPAFKFQIESLILDRSDISEAEKVFHIRSCLKGTAHSLIASLPVQGGFLTTTMSRLESEYGRHVLTQARLIQTLRSIRSKTPRPEDQLTAVRAMINIAYSINKEWGIDGLAMQQTVAECINSKFITLISRQKPDSLLSALLLIESQLNEELEEALTISAFSSQRPNSNGGSQPHRTSNQPPNTHASSTPKPSKKGPLCVFCGQHTYSAQCTQVSSAKDRKDILRTKSLCLASRLSLTPVDQLHASITGVIHNEPSVVASTHDVVQFQLVTNQDNVTIRAVVHDGESITNSIHHQPLSPVDLEVIKTTIQSVPHHLTDSTVSPDLLLGVGDALKLTHNSKVTVLPSGYRLIQSSIGPIVAGSSRPSPTTPSLKVASIVTSADLSADQMAERFLSVDPISRIYETTEKEERKLANEMVSKHFDDTIQTTNLYVDNIIINVDTPSALLHTQSKHIFESMSMNLRDYASNSSSFMTHVPEPDRSTDSNQKLLGLTWNTTEDTLAIKIPISPKREKESKRSMLSTVSSAYDPLGLLNPLLLPPRLTVQSLWNVPLKWDEPVNETTRDSFHDQITDLEQFSLPVDRFTHISEADEITLVAFSDASKWAMAASVYSYVPGCKPSLLISKTRLAPINSTSTIPKMELDSLVMAHTLLQYTVDSLRKEFPEKQIHTYTFSDSAVVLHWCKPTFNKPVGVFVSNRVKLIHSIRDTLSSDSHLTYHPPRHVRSEQNPADHATRGLSSSEMNEPSHQWWIGPHWLSSDPAEWPDTNLSDLQYPDPDPFTLTVTPEVITPPPLDNVIDLTRHSSLKKAINVTSFVYRFITSCATKSSNTSIHEKLKHIPTTPEPSLSATEKRFALNRLISFNQRSVEDFLKKKTSLVEDPTTGLFRVHTRLTNSARSADFKQPIFIHTSRDTTLARLLIKDIHASTHAGMDVVLNTLKSRYMVPRARPLAKSTLKQCIPCRKTNNLPFAYPKSPPLPGDRVKESLPFAHCGIDYAGPFHLNDDSKIWIVVITCFSTRVTHLEVVSSLLPSAFILAFRRFCSRRGTPQRVTSDKATTFKLASTLLSNSEVDPDVNTLFSSLGITWSFTTAHSPWKGGIYERLIKIIKDSFSRSIGRRRLSREEFDTVTCEVEALLNSRPLTYVSSDDVQSFNGPALRPIDLILPNSFLGTSLVRSDADDYHPPEEENSSREAALRQLRRSITVVDTFWKRWNTEYLTSLRDSANKSSDPLQSTRSSISCPQPGSIVLVIYESGTTPRSSWKIAKILSLTKTSATLRSHTGRTIERPLNLLIPLEIHSGKETRPDNTVIQTP</sequence>
<keyword evidence="4" id="KW-1185">Reference proteome</keyword>
<feature type="compositionally biased region" description="Polar residues" evidence="1">
    <location>
        <begin position="183"/>
        <end position="212"/>
    </location>
</feature>
<name>A0AAN5C8V9_9BILA</name>
<dbReference type="InterPro" id="IPR012337">
    <property type="entry name" value="RNaseH-like_sf"/>
</dbReference>
<dbReference type="PANTHER" id="PTHR47331:SF4">
    <property type="entry name" value="PEPTIDASE S1 DOMAIN-CONTAINING PROTEIN"/>
    <property type="match status" value="1"/>
</dbReference>
<dbReference type="Pfam" id="PF18701">
    <property type="entry name" value="DUF5641"/>
    <property type="match status" value="1"/>
</dbReference>
<dbReference type="Gene3D" id="3.30.420.10">
    <property type="entry name" value="Ribonuclease H-like superfamily/Ribonuclease H"/>
    <property type="match status" value="1"/>
</dbReference>
<feature type="region of interest" description="Disordered" evidence="1">
    <location>
        <begin position="183"/>
        <end position="214"/>
    </location>
</feature>
<dbReference type="Gene3D" id="1.10.340.70">
    <property type="match status" value="1"/>
</dbReference>
<feature type="domain" description="Integrase catalytic" evidence="2">
    <location>
        <begin position="1001"/>
        <end position="1184"/>
    </location>
</feature>
<dbReference type="EMBL" id="BTRK01000001">
    <property type="protein sequence ID" value="GMR34202.1"/>
    <property type="molecule type" value="Genomic_DNA"/>
</dbReference>
<dbReference type="PANTHER" id="PTHR47331">
    <property type="entry name" value="PHD-TYPE DOMAIN-CONTAINING PROTEIN"/>
    <property type="match status" value="1"/>
</dbReference>
<comment type="caution">
    <text evidence="3">The sequence shown here is derived from an EMBL/GenBank/DDBJ whole genome shotgun (WGS) entry which is preliminary data.</text>
</comment>
<feature type="non-terminal residue" evidence="3">
    <location>
        <position position="1329"/>
    </location>
</feature>
<dbReference type="InterPro" id="IPR041588">
    <property type="entry name" value="Integrase_H2C2"/>
</dbReference>
<gene>
    <name evidence="3" type="ORF">PMAYCL1PPCAC_04397</name>
</gene>
<reference evidence="4" key="1">
    <citation type="submission" date="2022-10" db="EMBL/GenBank/DDBJ databases">
        <title>Genome assembly of Pristionchus species.</title>
        <authorList>
            <person name="Yoshida K."/>
            <person name="Sommer R.J."/>
        </authorList>
    </citation>
    <scope>NUCLEOTIDE SEQUENCE [LARGE SCALE GENOMIC DNA]</scope>
    <source>
        <strain evidence="4">RS5460</strain>
    </source>
</reference>